<dbReference type="PANTHER" id="PTHR43464:SF19">
    <property type="entry name" value="UBIQUINONE BIOSYNTHESIS O-METHYLTRANSFERASE, MITOCHONDRIAL"/>
    <property type="match status" value="1"/>
</dbReference>
<evidence type="ECO:0000256" key="4">
    <source>
        <dbReference type="SAM" id="MobiDB-lite"/>
    </source>
</evidence>
<dbReference type="CDD" id="cd02440">
    <property type="entry name" value="AdoMet_MTases"/>
    <property type="match status" value="1"/>
</dbReference>
<dbReference type="Proteomes" id="UP001183648">
    <property type="component" value="Unassembled WGS sequence"/>
</dbReference>
<dbReference type="SUPFAM" id="SSF53335">
    <property type="entry name" value="S-adenosyl-L-methionine-dependent methyltransferases"/>
    <property type="match status" value="1"/>
</dbReference>
<feature type="domain" description="Methyltransferase" evidence="5">
    <location>
        <begin position="63"/>
        <end position="154"/>
    </location>
</feature>
<evidence type="ECO:0000256" key="2">
    <source>
        <dbReference type="ARBA" id="ARBA00022679"/>
    </source>
</evidence>
<dbReference type="RefSeq" id="WP_310301985.1">
    <property type="nucleotide sequence ID" value="NZ_BAAAPS010000013.1"/>
</dbReference>
<dbReference type="InterPro" id="IPR041698">
    <property type="entry name" value="Methyltransf_25"/>
</dbReference>
<dbReference type="EMBL" id="JAVDYG010000001">
    <property type="protein sequence ID" value="MDR7362681.1"/>
    <property type="molecule type" value="Genomic_DNA"/>
</dbReference>
<keyword evidence="1 6" id="KW-0489">Methyltransferase</keyword>
<protein>
    <submittedName>
        <fullName evidence="6">SAM-dependent methyltransferase</fullName>
    </submittedName>
</protein>
<organism evidence="6 7">
    <name type="scientific">Nocardioides marmoribigeumensis</name>
    <dbReference type="NCBI Taxonomy" id="433649"/>
    <lineage>
        <taxon>Bacteria</taxon>
        <taxon>Bacillati</taxon>
        <taxon>Actinomycetota</taxon>
        <taxon>Actinomycetes</taxon>
        <taxon>Propionibacteriales</taxon>
        <taxon>Nocardioidaceae</taxon>
        <taxon>Nocardioides</taxon>
    </lineage>
</organism>
<dbReference type="InterPro" id="IPR029063">
    <property type="entry name" value="SAM-dependent_MTases_sf"/>
</dbReference>
<dbReference type="Pfam" id="PF13649">
    <property type="entry name" value="Methyltransf_25"/>
    <property type="match status" value="1"/>
</dbReference>
<dbReference type="GO" id="GO:0008168">
    <property type="term" value="F:methyltransferase activity"/>
    <property type="evidence" value="ECO:0007669"/>
    <property type="project" value="UniProtKB-KW"/>
</dbReference>
<dbReference type="Gene3D" id="3.40.50.150">
    <property type="entry name" value="Vaccinia Virus protein VP39"/>
    <property type="match status" value="1"/>
</dbReference>
<evidence type="ECO:0000256" key="1">
    <source>
        <dbReference type="ARBA" id="ARBA00022603"/>
    </source>
</evidence>
<evidence type="ECO:0000259" key="5">
    <source>
        <dbReference type="Pfam" id="PF13649"/>
    </source>
</evidence>
<keyword evidence="7" id="KW-1185">Reference proteome</keyword>
<evidence type="ECO:0000313" key="6">
    <source>
        <dbReference type="EMBL" id="MDR7362681.1"/>
    </source>
</evidence>
<accession>A0ABU2BWG2</accession>
<evidence type="ECO:0000313" key="7">
    <source>
        <dbReference type="Proteomes" id="UP001183648"/>
    </source>
</evidence>
<reference evidence="6 7" key="1">
    <citation type="submission" date="2023-07" db="EMBL/GenBank/DDBJ databases">
        <title>Sequencing the genomes of 1000 actinobacteria strains.</title>
        <authorList>
            <person name="Klenk H.-P."/>
        </authorList>
    </citation>
    <scope>NUCLEOTIDE SEQUENCE [LARGE SCALE GENOMIC DNA]</scope>
    <source>
        <strain evidence="6 7">DSM 19426</strain>
    </source>
</reference>
<keyword evidence="2" id="KW-0808">Transferase</keyword>
<gene>
    <name evidence="6" type="ORF">J2S63_002234</name>
</gene>
<comment type="caution">
    <text evidence="6">The sequence shown here is derived from an EMBL/GenBank/DDBJ whole genome shotgun (WGS) entry which is preliminary data.</text>
</comment>
<keyword evidence="3" id="KW-0949">S-adenosyl-L-methionine</keyword>
<dbReference type="PANTHER" id="PTHR43464">
    <property type="entry name" value="METHYLTRANSFERASE"/>
    <property type="match status" value="1"/>
</dbReference>
<name>A0ABU2BWG2_9ACTN</name>
<feature type="region of interest" description="Disordered" evidence="4">
    <location>
        <begin position="202"/>
        <end position="222"/>
    </location>
</feature>
<sequence length="222" mass="22812">MTPSGAGAPGEPGELWRRVARGSFGGDGYAGAYAERFDAVAERPDAHGEADFVETLLGPGARVLDAGCGTGRVAARLASRGHTVTGVDVDPSMVEEARRRWPGLEWRVADLGALPAPATPYDLVVMAGNVVPFVEAAALPATMAALAGQLAPGGLLVAGFGTDRDHLPSGTPLLPLAAYDEACLAAGLALVARHAGWSGEPWPEDGDPGYAVSVHRREDPLS</sequence>
<dbReference type="GO" id="GO:0032259">
    <property type="term" value="P:methylation"/>
    <property type="evidence" value="ECO:0007669"/>
    <property type="project" value="UniProtKB-KW"/>
</dbReference>
<evidence type="ECO:0000256" key="3">
    <source>
        <dbReference type="ARBA" id="ARBA00022691"/>
    </source>
</evidence>
<proteinExistence type="predicted"/>